<dbReference type="InterPro" id="IPR057601">
    <property type="entry name" value="Oar-like_b-barrel"/>
</dbReference>
<comment type="caution">
    <text evidence="8">The sequence shown here is derived from an EMBL/GenBank/DDBJ whole genome shotgun (WGS) entry which is preliminary data.</text>
</comment>
<organism evidence="8 9">
    <name type="scientific">Granulicella mallensis</name>
    <dbReference type="NCBI Taxonomy" id="940614"/>
    <lineage>
        <taxon>Bacteria</taxon>
        <taxon>Pseudomonadati</taxon>
        <taxon>Acidobacteriota</taxon>
        <taxon>Terriglobia</taxon>
        <taxon>Terriglobales</taxon>
        <taxon>Acidobacteriaceae</taxon>
        <taxon>Granulicella</taxon>
    </lineage>
</organism>
<dbReference type="GO" id="GO:0009279">
    <property type="term" value="C:cell outer membrane"/>
    <property type="evidence" value="ECO:0007669"/>
    <property type="project" value="UniProtKB-SubCell"/>
</dbReference>
<protein>
    <recommendedName>
        <fullName evidence="7">TonB-dependent transporter Oar-like beta-barrel domain-containing protein</fullName>
    </recommendedName>
</protein>
<keyword evidence="6" id="KW-0998">Cell outer membrane</keyword>
<dbReference type="SUPFAM" id="SSF56935">
    <property type="entry name" value="Porins"/>
    <property type="match status" value="1"/>
</dbReference>
<dbReference type="GO" id="GO:0015344">
    <property type="term" value="F:siderophore uptake transmembrane transporter activity"/>
    <property type="evidence" value="ECO:0007669"/>
    <property type="project" value="TreeGrafter"/>
</dbReference>
<gene>
    <name evidence="8" type="ORF">HDF15_001237</name>
</gene>
<dbReference type="RefSeq" id="WP_184253672.1">
    <property type="nucleotide sequence ID" value="NZ_JACHIO010000004.1"/>
</dbReference>
<evidence type="ECO:0000256" key="2">
    <source>
        <dbReference type="ARBA" id="ARBA00022448"/>
    </source>
</evidence>
<keyword evidence="5" id="KW-0472">Membrane</keyword>
<evidence type="ECO:0000256" key="4">
    <source>
        <dbReference type="ARBA" id="ARBA00022692"/>
    </source>
</evidence>
<dbReference type="Pfam" id="PF25183">
    <property type="entry name" value="OMP_b-brl_4"/>
    <property type="match status" value="1"/>
</dbReference>
<dbReference type="GO" id="GO:0044718">
    <property type="term" value="P:siderophore transmembrane transport"/>
    <property type="evidence" value="ECO:0007669"/>
    <property type="project" value="TreeGrafter"/>
</dbReference>
<keyword evidence="4" id="KW-0812">Transmembrane</keyword>
<evidence type="ECO:0000313" key="8">
    <source>
        <dbReference type="EMBL" id="MBB5062900.1"/>
    </source>
</evidence>
<accession>A0A7W8EA05</accession>
<evidence type="ECO:0000256" key="3">
    <source>
        <dbReference type="ARBA" id="ARBA00022452"/>
    </source>
</evidence>
<dbReference type="EMBL" id="JACHIO010000004">
    <property type="protein sequence ID" value="MBB5062900.1"/>
    <property type="molecule type" value="Genomic_DNA"/>
</dbReference>
<dbReference type="AlphaFoldDB" id="A0A7W8EA05"/>
<comment type="subcellular location">
    <subcellularLocation>
        <location evidence="1">Cell outer membrane</location>
        <topology evidence="1">Multi-pass membrane protein</topology>
    </subcellularLocation>
</comment>
<sequence length="672" mass="72445">MPDCTIGNLGACPSSVSFGSSFLQLGYPAGYPTGRITKVTQVQNNATGSIGRHSISFGGEFDYQNNPNINLPNGAGVFNFTPGPSGFPLRNTSSGADTYNGYTALLEGVSFTSLTAGNATTHFEAPNVFLYIQDDIKATPNLTLNVGLRYEYFGQAVNALHKETVAQQTGANPFWNTSLPLSATTFPHIDNYWKNIEPRLGFSFNPDMDKGLVIRGGFSINADPPFNEIFLTAASGSPVVNSGTFNCDGQTVNCLPHGGFTYAAVHALDDPLIPSGGDPRFNPEQDVPTSFRPASVETWTLGIQHQVGKESAVEIRYVGNHVTHEFQRINSNPYLGSASPCTDPASAGYLRLDCTHSLRSTVANTAFSQYNGLQTSFTTRSLHHWSGSVAYAYSRAIDNTSEIDSTFAGGTTIAYAQNPLDISTGERGVNGQSYTHSLAAKVTFTSPFFKEETGILGRLLGGYRANAFYTYNSGQPFTPFQSVAAQSLNVNQNDPKSYSSNCDSVFSSYFNSGNDVCRPVLSNPKAPLGSVGINTGHGYMDYAVKGKYISRSDVHWIYNNQYEAEALGNPYPGVGRNTLRGAAWNSVDASIYKDIRLKGKVTLQLQITAFNALNRAYFATPDGYLEDVLKSPQPGFLNHYYSSGSTATFAANGAIVPPPGNRNIQLGGELRF</sequence>
<evidence type="ECO:0000256" key="6">
    <source>
        <dbReference type="ARBA" id="ARBA00023237"/>
    </source>
</evidence>
<dbReference type="InterPro" id="IPR036942">
    <property type="entry name" value="Beta-barrel_TonB_sf"/>
</dbReference>
<feature type="domain" description="TonB-dependent transporter Oar-like beta-barrel" evidence="7">
    <location>
        <begin position="16"/>
        <end position="625"/>
    </location>
</feature>
<evidence type="ECO:0000256" key="5">
    <source>
        <dbReference type="ARBA" id="ARBA00023136"/>
    </source>
</evidence>
<dbReference type="InterPro" id="IPR039426">
    <property type="entry name" value="TonB-dep_rcpt-like"/>
</dbReference>
<keyword evidence="3" id="KW-1134">Transmembrane beta strand</keyword>
<evidence type="ECO:0000256" key="1">
    <source>
        <dbReference type="ARBA" id="ARBA00004571"/>
    </source>
</evidence>
<dbReference type="Proteomes" id="UP000584867">
    <property type="component" value="Unassembled WGS sequence"/>
</dbReference>
<reference evidence="8 9" key="1">
    <citation type="submission" date="2020-08" db="EMBL/GenBank/DDBJ databases">
        <title>Genomic Encyclopedia of Type Strains, Phase IV (KMG-V): Genome sequencing to study the core and pangenomes of soil and plant-associated prokaryotes.</title>
        <authorList>
            <person name="Whitman W."/>
        </authorList>
    </citation>
    <scope>NUCLEOTIDE SEQUENCE [LARGE SCALE GENOMIC DNA]</scope>
    <source>
        <strain evidence="8 9">X5P3</strain>
    </source>
</reference>
<dbReference type="PANTHER" id="PTHR30069:SF46">
    <property type="entry name" value="OAR PROTEIN"/>
    <property type="match status" value="1"/>
</dbReference>
<dbReference type="PANTHER" id="PTHR30069">
    <property type="entry name" value="TONB-DEPENDENT OUTER MEMBRANE RECEPTOR"/>
    <property type="match status" value="1"/>
</dbReference>
<evidence type="ECO:0000313" key="9">
    <source>
        <dbReference type="Proteomes" id="UP000584867"/>
    </source>
</evidence>
<evidence type="ECO:0000259" key="7">
    <source>
        <dbReference type="Pfam" id="PF25183"/>
    </source>
</evidence>
<name>A0A7W8EA05_9BACT</name>
<proteinExistence type="predicted"/>
<dbReference type="Gene3D" id="2.40.170.20">
    <property type="entry name" value="TonB-dependent receptor, beta-barrel domain"/>
    <property type="match status" value="1"/>
</dbReference>
<keyword evidence="2" id="KW-0813">Transport</keyword>